<dbReference type="EMBL" id="GGEC01068677">
    <property type="protein sequence ID" value="MBX49161.1"/>
    <property type="molecule type" value="Transcribed_RNA"/>
</dbReference>
<accession>A0A2P2P3F2</accession>
<reference evidence="1" key="1">
    <citation type="submission" date="2018-02" db="EMBL/GenBank/DDBJ databases">
        <title>Rhizophora mucronata_Transcriptome.</title>
        <authorList>
            <person name="Meera S.P."/>
            <person name="Sreeshan A."/>
            <person name="Augustine A."/>
        </authorList>
    </citation>
    <scope>NUCLEOTIDE SEQUENCE</scope>
    <source>
        <tissue evidence="1">Leaf</tissue>
    </source>
</reference>
<name>A0A2P2P3F2_RHIMU</name>
<dbReference type="AlphaFoldDB" id="A0A2P2P3F2"/>
<evidence type="ECO:0000313" key="1">
    <source>
        <dbReference type="EMBL" id="MBX49161.1"/>
    </source>
</evidence>
<sequence length="72" mass="8245">MWPYQFKLPPTNMRLRHKSACFLGGECKRSNFKGHTTTKAFFPPSINRLQSPSFGAFAIGGYVTYKHLLQVH</sequence>
<organism evidence="1">
    <name type="scientific">Rhizophora mucronata</name>
    <name type="common">Asiatic mangrove</name>
    <dbReference type="NCBI Taxonomy" id="61149"/>
    <lineage>
        <taxon>Eukaryota</taxon>
        <taxon>Viridiplantae</taxon>
        <taxon>Streptophyta</taxon>
        <taxon>Embryophyta</taxon>
        <taxon>Tracheophyta</taxon>
        <taxon>Spermatophyta</taxon>
        <taxon>Magnoliopsida</taxon>
        <taxon>eudicotyledons</taxon>
        <taxon>Gunneridae</taxon>
        <taxon>Pentapetalae</taxon>
        <taxon>rosids</taxon>
        <taxon>fabids</taxon>
        <taxon>Malpighiales</taxon>
        <taxon>Rhizophoraceae</taxon>
        <taxon>Rhizophora</taxon>
    </lineage>
</organism>
<proteinExistence type="predicted"/>
<protein>
    <submittedName>
        <fullName evidence="1">Uncharacterized protein</fullName>
    </submittedName>
</protein>